<dbReference type="EMBL" id="QZCG01000023">
    <property type="protein sequence ID" value="RJE81929.1"/>
    <property type="molecule type" value="Genomic_DNA"/>
</dbReference>
<evidence type="ECO:0000313" key="1">
    <source>
        <dbReference type="EMBL" id="RJE81929.1"/>
    </source>
</evidence>
<dbReference type="Proteomes" id="UP000284202">
    <property type="component" value="Unassembled WGS sequence"/>
</dbReference>
<proteinExistence type="predicted"/>
<evidence type="ECO:0000313" key="2">
    <source>
        <dbReference type="Proteomes" id="UP000284202"/>
    </source>
</evidence>
<dbReference type="OrthoDB" id="7774365at2"/>
<dbReference type="RefSeq" id="WP_119752101.1">
    <property type="nucleotide sequence ID" value="NZ_QZCG01000023.1"/>
</dbReference>
<gene>
    <name evidence="1" type="ORF">D3P04_22360</name>
</gene>
<name>A0A418SLX1_9RHOB</name>
<organism evidence="1 2">
    <name type="scientific">Paracoccus onubensis</name>
    <dbReference type="NCBI Taxonomy" id="1675788"/>
    <lineage>
        <taxon>Bacteria</taxon>
        <taxon>Pseudomonadati</taxon>
        <taxon>Pseudomonadota</taxon>
        <taxon>Alphaproteobacteria</taxon>
        <taxon>Rhodobacterales</taxon>
        <taxon>Paracoccaceae</taxon>
        <taxon>Paracoccus</taxon>
    </lineage>
</organism>
<accession>A0A418SLX1</accession>
<comment type="caution">
    <text evidence="1">The sequence shown here is derived from an EMBL/GenBank/DDBJ whole genome shotgun (WGS) entry which is preliminary data.</text>
</comment>
<keyword evidence="2" id="KW-1185">Reference proteome</keyword>
<reference evidence="2" key="1">
    <citation type="submission" date="2018-09" db="EMBL/GenBank/DDBJ databases">
        <title>Acidovorax cavernicola nov. sp. isolated from Gruta de las Maravillas (Aracena, Spain).</title>
        <authorList>
            <person name="Jurado V."/>
            <person name="Gutierrez-Patricio S."/>
            <person name="Gonzalez-Pimentel J.L."/>
            <person name="Miller A.Z."/>
            <person name="Laiz L."/>
            <person name="Saiz-Jimenez C."/>
        </authorList>
    </citation>
    <scope>NUCLEOTIDE SEQUENCE [LARGE SCALE GENOMIC DNA]</scope>
    <source>
        <strain evidence="2">1011MAR3C25</strain>
    </source>
</reference>
<protein>
    <submittedName>
        <fullName evidence="1">Uncharacterized protein</fullName>
    </submittedName>
</protein>
<sequence length="105" mass="11633">MSALITCLKTARAAIVRGDAEGALKEIERFAAVAEQSPPEDDDIREQVRIALKDLQNLAQAAMEGAKSASEQIREIVQSARTLQTYDDSGRRCVTRTVARMPRRF</sequence>
<dbReference type="AlphaFoldDB" id="A0A418SLX1"/>